<keyword evidence="2" id="KW-1185">Reference proteome</keyword>
<comment type="caution">
    <text evidence="1">The sequence shown here is derived from an EMBL/GenBank/DDBJ whole genome shotgun (WGS) entry which is preliminary data.</text>
</comment>
<dbReference type="EMBL" id="JACJIP010000038">
    <property type="protein sequence ID" value="MBA9087941.1"/>
    <property type="molecule type" value="Genomic_DNA"/>
</dbReference>
<sequence length="44" mass="4865">MSMVNIEALCFILSVQVGAYHLPQEVLTTPEVGGFLFRAFHALN</sequence>
<gene>
    <name evidence="1" type="ORF">FHR92_004434</name>
</gene>
<dbReference type="AlphaFoldDB" id="A0A7W3SXA6"/>
<proteinExistence type="predicted"/>
<organism evidence="1 2">
    <name type="scientific">Fontibacillus solani</name>
    <dbReference type="NCBI Taxonomy" id="1572857"/>
    <lineage>
        <taxon>Bacteria</taxon>
        <taxon>Bacillati</taxon>
        <taxon>Bacillota</taxon>
        <taxon>Bacilli</taxon>
        <taxon>Bacillales</taxon>
        <taxon>Paenibacillaceae</taxon>
        <taxon>Fontibacillus</taxon>
    </lineage>
</organism>
<evidence type="ECO:0000313" key="2">
    <source>
        <dbReference type="Proteomes" id="UP000567067"/>
    </source>
</evidence>
<dbReference type="Proteomes" id="UP000567067">
    <property type="component" value="Unassembled WGS sequence"/>
</dbReference>
<accession>A0A7W3SXA6</accession>
<evidence type="ECO:0000313" key="1">
    <source>
        <dbReference type="EMBL" id="MBA9087941.1"/>
    </source>
</evidence>
<reference evidence="1 2" key="1">
    <citation type="submission" date="2020-08" db="EMBL/GenBank/DDBJ databases">
        <title>Genomic Encyclopedia of Type Strains, Phase III (KMG-III): the genomes of soil and plant-associated and newly described type strains.</title>
        <authorList>
            <person name="Whitman W."/>
        </authorList>
    </citation>
    <scope>NUCLEOTIDE SEQUENCE [LARGE SCALE GENOMIC DNA]</scope>
    <source>
        <strain evidence="1 2">CECT 8693</strain>
    </source>
</reference>
<name>A0A7W3SXA6_9BACL</name>
<protein>
    <submittedName>
        <fullName evidence="1">Uncharacterized protein</fullName>
    </submittedName>
</protein>